<dbReference type="Proteomes" id="UP000636709">
    <property type="component" value="Unassembled WGS sequence"/>
</dbReference>
<evidence type="ECO:0000256" key="1">
    <source>
        <dbReference type="ARBA" id="ARBA00022723"/>
    </source>
</evidence>
<keyword evidence="2 4" id="KW-0863">Zinc-finger</keyword>
<keyword evidence="3" id="KW-0862">Zinc</keyword>
<feature type="compositionally biased region" description="Low complexity" evidence="5">
    <location>
        <begin position="90"/>
        <end position="104"/>
    </location>
</feature>
<dbReference type="OrthoDB" id="514967at2759"/>
<dbReference type="Gene3D" id="4.10.1100.10">
    <property type="entry name" value="Transcription factor, SBP-box domain"/>
    <property type="match status" value="1"/>
</dbReference>
<feature type="compositionally biased region" description="Pro residues" evidence="5">
    <location>
        <begin position="250"/>
        <end position="259"/>
    </location>
</feature>
<organism evidence="7 8">
    <name type="scientific">Digitaria exilis</name>
    <dbReference type="NCBI Taxonomy" id="1010633"/>
    <lineage>
        <taxon>Eukaryota</taxon>
        <taxon>Viridiplantae</taxon>
        <taxon>Streptophyta</taxon>
        <taxon>Embryophyta</taxon>
        <taxon>Tracheophyta</taxon>
        <taxon>Spermatophyta</taxon>
        <taxon>Magnoliopsida</taxon>
        <taxon>Liliopsida</taxon>
        <taxon>Poales</taxon>
        <taxon>Poaceae</taxon>
        <taxon>PACMAD clade</taxon>
        <taxon>Panicoideae</taxon>
        <taxon>Panicodae</taxon>
        <taxon>Paniceae</taxon>
        <taxon>Anthephorinae</taxon>
        <taxon>Digitaria</taxon>
    </lineage>
</organism>
<protein>
    <recommendedName>
        <fullName evidence="6">SBP-type domain-containing protein</fullName>
    </recommendedName>
</protein>
<feature type="compositionally biased region" description="Basic and acidic residues" evidence="5">
    <location>
        <begin position="236"/>
        <end position="246"/>
    </location>
</feature>
<sequence>MRALPPHTRHPPLYPSQPFSHFFFVFHSSHECLASAAPELHLASLPSRSLIASSLATGAAMDRKDKSRRGRVSSSSAAASMAALAAAAAAGGDGSSSGSPEGSSLPPHGEEDQKPAKLAAVGGATSASPVPARRGAAAAAGAGGGPRCQAERCNASLNDAGNYYRRHKVCETHSKAAVVLVAGLRQRFCQQCSRFHELAEFDETRRSCRRRLAGHNERRRKSSADTHTGGGGGGDGCRHADQDGRGHQGNPPPNHFQIR</sequence>
<dbReference type="EMBL" id="JACEFO010001827">
    <property type="protein sequence ID" value="KAF8700322.1"/>
    <property type="molecule type" value="Genomic_DNA"/>
</dbReference>
<dbReference type="GO" id="GO:0003677">
    <property type="term" value="F:DNA binding"/>
    <property type="evidence" value="ECO:0007669"/>
    <property type="project" value="InterPro"/>
</dbReference>
<dbReference type="InterPro" id="IPR044817">
    <property type="entry name" value="SBP-like"/>
</dbReference>
<proteinExistence type="predicted"/>
<feature type="domain" description="SBP-type" evidence="6">
    <location>
        <begin position="145"/>
        <end position="222"/>
    </location>
</feature>
<dbReference type="InterPro" id="IPR004333">
    <property type="entry name" value="SBP_dom"/>
</dbReference>
<dbReference type="InterPro" id="IPR036893">
    <property type="entry name" value="SBP_sf"/>
</dbReference>
<evidence type="ECO:0000256" key="2">
    <source>
        <dbReference type="ARBA" id="ARBA00022771"/>
    </source>
</evidence>
<comment type="caution">
    <text evidence="7">The sequence shown here is derived from an EMBL/GenBank/DDBJ whole genome shotgun (WGS) entry which is preliminary data.</text>
</comment>
<evidence type="ECO:0000313" key="8">
    <source>
        <dbReference type="Proteomes" id="UP000636709"/>
    </source>
</evidence>
<reference evidence="7" key="1">
    <citation type="submission" date="2020-07" db="EMBL/GenBank/DDBJ databases">
        <title>Genome sequence and genetic diversity analysis of an under-domesticated orphan crop, white fonio (Digitaria exilis).</title>
        <authorList>
            <person name="Bennetzen J.L."/>
            <person name="Chen S."/>
            <person name="Ma X."/>
            <person name="Wang X."/>
            <person name="Yssel A.E.J."/>
            <person name="Chaluvadi S.R."/>
            <person name="Johnson M."/>
            <person name="Gangashetty P."/>
            <person name="Hamidou F."/>
            <person name="Sanogo M.D."/>
            <person name="Zwaenepoel A."/>
            <person name="Wallace J."/>
            <person name="Van De Peer Y."/>
            <person name="Van Deynze A."/>
        </authorList>
    </citation>
    <scope>NUCLEOTIDE SEQUENCE</scope>
    <source>
        <tissue evidence="7">Leaves</tissue>
    </source>
</reference>
<evidence type="ECO:0000259" key="6">
    <source>
        <dbReference type="PROSITE" id="PS51141"/>
    </source>
</evidence>
<evidence type="ECO:0000256" key="3">
    <source>
        <dbReference type="ARBA" id="ARBA00022833"/>
    </source>
</evidence>
<accession>A0A835BVH7</accession>
<keyword evidence="1" id="KW-0479">Metal-binding</keyword>
<feature type="region of interest" description="Disordered" evidence="5">
    <location>
        <begin position="90"/>
        <end position="132"/>
    </location>
</feature>
<dbReference type="AlphaFoldDB" id="A0A835BVH7"/>
<evidence type="ECO:0000256" key="5">
    <source>
        <dbReference type="SAM" id="MobiDB-lite"/>
    </source>
</evidence>
<evidence type="ECO:0000313" key="7">
    <source>
        <dbReference type="EMBL" id="KAF8700322.1"/>
    </source>
</evidence>
<dbReference type="PROSITE" id="PS51141">
    <property type="entry name" value="ZF_SBP"/>
    <property type="match status" value="1"/>
</dbReference>
<dbReference type="PANTHER" id="PTHR31251">
    <property type="entry name" value="SQUAMOSA PROMOTER-BINDING-LIKE PROTEIN 4"/>
    <property type="match status" value="1"/>
</dbReference>
<dbReference type="Pfam" id="PF03110">
    <property type="entry name" value="SBP"/>
    <property type="match status" value="1"/>
</dbReference>
<gene>
    <name evidence="7" type="ORF">HU200_034254</name>
</gene>
<feature type="region of interest" description="Disordered" evidence="5">
    <location>
        <begin position="213"/>
        <end position="259"/>
    </location>
</feature>
<evidence type="ECO:0000256" key="4">
    <source>
        <dbReference type="PROSITE-ProRule" id="PRU00470"/>
    </source>
</evidence>
<dbReference type="PANTHER" id="PTHR31251:SF209">
    <property type="entry name" value="SQUAMOSA PROMOTER-BINDING-LIKE PROTEIN 13"/>
    <property type="match status" value="1"/>
</dbReference>
<dbReference type="SUPFAM" id="SSF103612">
    <property type="entry name" value="SBT domain"/>
    <property type="match status" value="1"/>
</dbReference>
<dbReference type="GO" id="GO:0008270">
    <property type="term" value="F:zinc ion binding"/>
    <property type="evidence" value="ECO:0007669"/>
    <property type="project" value="UniProtKB-KW"/>
</dbReference>
<dbReference type="GO" id="GO:0005634">
    <property type="term" value="C:nucleus"/>
    <property type="evidence" value="ECO:0007669"/>
    <property type="project" value="InterPro"/>
</dbReference>
<name>A0A835BVH7_9POAL</name>
<keyword evidence="8" id="KW-1185">Reference proteome</keyword>